<gene>
    <name evidence="1" type="ORF">HMPREF0476_1408</name>
</gene>
<keyword evidence="2" id="KW-1185">Reference proteome</keyword>
<dbReference type="EMBL" id="AFHS01000046">
    <property type="protein sequence ID" value="EGK08396.1"/>
    <property type="molecule type" value="Genomic_DNA"/>
</dbReference>
<comment type="caution">
    <text evidence="1">The sequence shown here is derived from an EMBL/GenBank/DDBJ whole genome shotgun (WGS) entry which is preliminary data.</text>
</comment>
<proteinExistence type="predicted"/>
<sequence>MQAAFSTGNSVKKQPALSHVVLFNQPSRILVNWLIKTAKFLYNTALILFTKIT</sequence>
<dbReference type="AlphaFoldDB" id="F5S875"/>
<name>F5S875_KINKI</name>
<evidence type="ECO:0000313" key="2">
    <source>
        <dbReference type="Proteomes" id="UP000004207"/>
    </source>
</evidence>
<accession>F5S875</accession>
<dbReference type="Proteomes" id="UP000004207">
    <property type="component" value="Unassembled WGS sequence"/>
</dbReference>
<evidence type="ECO:0000313" key="1">
    <source>
        <dbReference type="EMBL" id="EGK08396.1"/>
    </source>
</evidence>
<organism evidence="1 2">
    <name type="scientific">Kingella kingae ATCC 23330</name>
    <dbReference type="NCBI Taxonomy" id="887327"/>
    <lineage>
        <taxon>Bacteria</taxon>
        <taxon>Pseudomonadati</taxon>
        <taxon>Pseudomonadota</taxon>
        <taxon>Betaproteobacteria</taxon>
        <taxon>Neisseriales</taxon>
        <taxon>Neisseriaceae</taxon>
        <taxon>Kingella</taxon>
    </lineage>
</organism>
<protein>
    <submittedName>
        <fullName evidence="1">Uncharacterized protein</fullName>
    </submittedName>
</protein>
<reference evidence="1 2" key="1">
    <citation type="submission" date="2011-04" db="EMBL/GenBank/DDBJ databases">
        <authorList>
            <person name="Muzny D."/>
            <person name="Qin X."/>
            <person name="Deng J."/>
            <person name="Jiang H."/>
            <person name="Liu Y."/>
            <person name="Qu J."/>
            <person name="Song X.-Z."/>
            <person name="Zhang L."/>
            <person name="Thornton R."/>
            <person name="Coyle M."/>
            <person name="Francisco L."/>
            <person name="Jackson L."/>
            <person name="Javaid M."/>
            <person name="Korchina V."/>
            <person name="Kovar C."/>
            <person name="Mata R."/>
            <person name="Mathew T."/>
            <person name="Ngo R."/>
            <person name="Nguyen L."/>
            <person name="Nguyen N."/>
            <person name="Okwuonu G."/>
            <person name="Ongeri F."/>
            <person name="Pham C."/>
            <person name="Simmons D."/>
            <person name="Wilczek-Boney K."/>
            <person name="Hale W."/>
            <person name="Jakkamsetti A."/>
            <person name="Pham P."/>
            <person name="Ruth R."/>
            <person name="San Lucas F."/>
            <person name="Warren J."/>
            <person name="Zhang J."/>
            <person name="Zhao Z."/>
            <person name="Zhou C."/>
            <person name="Zhu D."/>
            <person name="Lee S."/>
            <person name="Bess C."/>
            <person name="Blankenburg K."/>
            <person name="Forbes L."/>
            <person name="Fu Q."/>
            <person name="Gubbala S."/>
            <person name="Hirani K."/>
            <person name="Jayaseelan J.C."/>
            <person name="Lara F."/>
            <person name="Munidasa M."/>
            <person name="Palculict T."/>
            <person name="Patil S."/>
            <person name="Pu L.-L."/>
            <person name="Saada N."/>
            <person name="Tang L."/>
            <person name="Weissenberger G."/>
            <person name="Zhu Y."/>
            <person name="Hemphill L."/>
            <person name="Shang Y."/>
            <person name="Youmans B."/>
            <person name="Ayvaz T."/>
            <person name="Ross M."/>
            <person name="Santibanez J."/>
            <person name="Aqrawi P."/>
            <person name="Gross S."/>
            <person name="Joshi V."/>
            <person name="Fowler G."/>
            <person name="Nazareth L."/>
            <person name="Reid J."/>
            <person name="Worley K."/>
            <person name="Petrosino J."/>
            <person name="Highlander S."/>
            <person name="Gibbs R."/>
        </authorList>
    </citation>
    <scope>NUCLEOTIDE SEQUENCE [LARGE SCALE GENOMIC DNA]</scope>
    <source>
        <strain evidence="1 2">ATCC 23330</strain>
    </source>
</reference>
<dbReference type="HOGENOM" id="CLU_3062435_0_0_4"/>